<evidence type="ECO:0000256" key="1">
    <source>
        <dbReference type="SAM" id="MobiDB-lite"/>
    </source>
</evidence>
<feature type="compositionally biased region" description="Basic residues" evidence="1">
    <location>
        <begin position="28"/>
        <end position="45"/>
    </location>
</feature>
<organism evidence="2 3">
    <name type="scientific">Sporisorium reilianum (strain SRZ2)</name>
    <name type="common">Maize head smut fungus</name>
    <dbReference type="NCBI Taxonomy" id="999809"/>
    <lineage>
        <taxon>Eukaryota</taxon>
        <taxon>Fungi</taxon>
        <taxon>Dikarya</taxon>
        <taxon>Basidiomycota</taxon>
        <taxon>Ustilaginomycotina</taxon>
        <taxon>Ustilaginomycetes</taxon>
        <taxon>Ustilaginales</taxon>
        <taxon>Ustilaginaceae</taxon>
        <taxon>Sporisorium</taxon>
    </lineage>
</organism>
<keyword evidence="3" id="KW-1185">Reference proteome</keyword>
<feature type="region of interest" description="Disordered" evidence="1">
    <location>
        <begin position="28"/>
        <end position="68"/>
    </location>
</feature>
<dbReference type="eggNOG" id="ENOG502RDUY">
    <property type="taxonomic scope" value="Eukaryota"/>
</dbReference>
<evidence type="ECO:0000313" key="3">
    <source>
        <dbReference type="Proteomes" id="UP000008867"/>
    </source>
</evidence>
<feature type="compositionally biased region" description="Polar residues" evidence="1">
    <location>
        <begin position="298"/>
        <end position="308"/>
    </location>
</feature>
<accession>E6ZZ30</accession>
<dbReference type="HOGENOM" id="CLU_600161_0_0_1"/>
<feature type="compositionally biased region" description="Low complexity" evidence="1">
    <location>
        <begin position="324"/>
        <end position="335"/>
    </location>
</feature>
<feature type="region of interest" description="Disordered" evidence="1">
    <location>
        <begin position="117"/>
        <end position="148"/>
    </location>
</feature>
<reference evidence="2 3" key="1">
    <citation type="journal article" date="2010" name="Science">
        <title>Pathogenicity determinants in smut fungi revealed by genome comparison.</title>
        <authorList>
            <person name="Schirawski J."/>
            <person name="Mannhaupt G."/>
            <person name="Muench K."/>
            <person name="Brefort T."/>
            <person name="Schipper K."/>
            <person name="Doehlemann G."/>
            <person name="Di Stasio M."/>
            <person name="Roessel N."/>
            <person name="Mendoza-Mendoza A."/>
            <person name="Pester D."/>
            <person name="Mueller O."/>
            <person name="Winterberg B."/>
            <person name="Meyer E."/>
            <person name="Ghareeb H."/>
            <person name="Wollenberg T."/>
            <person name="Muensterkoetter M."/>
            <person name="Wong P."/>
            <person name="Walter M."/>
            <person name="Stukenbrock E."/>
            <person name="Gueldener U."/>
            <person name="Kahmann R."/>
        </authorList>
    </citation>
    <scope>NUCLEOTIDE SEQUENCE [LARGE SCALE GENOMIC DNA]</scope>
    <source>
        <strain evidence="3">SRZ2</strain>
    </source>
</reference>
<sequence>MSHSETSHSPSLVLVAPMPRRPIALVARRHHHHHHHSSSHSRSRSSRTVSSQTDAANPAERAASPSQSNVAASGAAAAASAQPIASVRMVAHPYSRAKTPSNVAAASPAVNGWPLGLGISPVSPPPRSRTGSRDGLGSRPLSRLSSRDSAPLASAMALAGVEVAPSNLETIPDASAAGAPLDEQLADVSDQADEPMVSSALVSPPIGSRAAVMDLERTPTKSKGRGPQLADIDDDQEPRSTPTIGAASPHPQDGVNGLTLSPTSPMEQRITAAASASAQLPLSLSSPPSLPAAVANSVGESAKSQTSPRRVDAMVAATIAPSPCLSESLSRSPSASPSPCPSPAFSTLLDLQPASKHADEPRKMGLPPMPTSPIPRKMTRNPFERYLSVDAVRQHGGCTLHARLAMAMGRGVKQTRSVLESMETQLEDADHEMAERALSPELVGRSVMASGMEVEE</sequence>
<evidence type="ECO:0000313" key="2">
    <source>
        <dbReference type="EMBL" id="CBQ72487.1"/>
    </source>
</evidence>
<dbReference type="OrthoDB" id="2553720at2759"/>
<feature type="region of interest" description="Disordered" evidence="1">
    <location>
        <begin position="281"/>
        <end position="309"/>
    </location>
</feature>
<dbReference type="AlphaFoldDB" id="E6ZZ30"/>
<feature type="region of interest" description="Disordered" evidence="1">
    <location>
        <begin position="187"/>
        <end position="263"/>
    </location>
</feature>
<proteinExistence type="predicted"/>
<feature type="compositionally biased region" description="Low complexity" evidence="1">
    <location>
        <begin position="133"/>
        <end position="148"/>
    </location>
</feature>
<name>E6ZZ30_SPORE</name>
<dbReference type="VEuPathDB" id="FungiDB:sr13196"/>
<feature type="region of interest" description="Disordered" evidence="1">
    <location>
        <begin position="324"/>
        <end position="378"/>
    </location>
</feature>
<feature type="compositionally biased region" description="Low complexity" evidence="1">
    <location>
        <begin position="281"/>
        <end position="293"/>
    </location>
</feature>
<protein>
    <submittedName>
        <fullName evidence="2">Uncharacterized protein</fullName>
    </submittedName>
</protein>
<dbReference type="Proteomes" id="UP000008867">
    <property type="component" value="Chromosome 4"/>
</dbReference>
<gene>
    <name evidence="2" type="ORF">sr13196</name>
</gene>
<dbReference type="EMBL" id="FQ311463">
    <property type="protein sequence ID" value="CBQ72487.1"/>
    <property type="molecule type" value="Genomic_DNA"/>
</dbReference>